<dbReference type="OrthoDB" id="3700731at2"/>
<sequence length="184" mass="19441">MDASVLIPNLVILVTVLLSDYGRRPVTTLRLVRPFIAAAVIIPFFFKGVQGSGNGLLLEVAGAAAGIALGVLAASLLRVFHDSATGRVATIGGKAYALFWIVVVAARLYFTYGAQHVFGRELGQWLYTNHITVDGLTAALIFFSVAMLLGRTGALAVRVRKASTGQVTAPRAVAVRAHLSAPVR</sequence>
<evidence type="ECO:0008006" key="4">
    <source>
        <dbReference type="Google" id="ProtNLM"/>
    </source>
</evidence>
<dbReference type="AlphaFoldDB" id="A0A6P2BUK7"/>
<keyword evidence="1" id="KW-0812">Transmembrane</keyword>
<feature type="transmembrane region" description="Helical" evidence="1">
    <location>
        <begin position="91"/>
        <end position="110"/>
    </location>
</feature>
<name>A0A6P2BUK7_9ACTN</name>
<accession>A0A6P2BUK7</accession>
<gene>
    <name evidence="2" type="ORF">EAS64_31195</name>
</gene>
<feature type="transmembrane region" description="Helical" evidence="1">
    <location>
        <begin position="56"/>
        <end position="79"/>
    </location>
</feature>
<comment type="caution">
    <text evidence="2">The sequence shown here is derived from an EMBL/GenBank/DDBJ whole genome shotgun (WGS) entry which is preliminary data.</text>
</comment>
<feature type="transmembrane region" description="Helical" evidence="1">
    <location>
        <begin position="6"/>
        <end position="22"/>
    </location>
</feature>
<feature type="transmembrane region" description="Helical" evidence="1">
    <location>
        <begin position="31"/>
        <end position="50"/>
    </location>
</feature>
<dbReference type="Proteomes" id="UP000460272">
    <property type="component" value="Unassembled WGS sequence"/>
</dbReference>
<dbReference type="RefSeq" id="WP_145858842.1">
    <property type="nucleotide sequence ID" value="NZ_RPFW01000006.1"/>
</dbReference>
<keyword evidence="3" id="KW-1185">Reference proteome</keyword>
<evidence type="ECO:0000313" key="3">
    <source>
        <dbReference type="Proteomes" id="UP000460272"/>
    </source>
</evidence>
<evidence type="ECO:0000313" key="2">
    <source>
        <dbReference type="EMBL" id="TVZ01906.1"/>
    </source>
</evidence>
<evidence type="ECO:0000256" key="1">
    <source>
        <dbReference type="SAM" id="Phobius"/>
    </source>
</evidence>
<feature type="transmembrane region" description="Helical" evidence="1">
    <location>
        <begin position="130"/>
        <end position="150"/>
    </location>
</feature>
<protein>
    <recommendedName>
        <fullName evidence="4">DUF1453 domain-containing protein</fullName>
    </recommendedName>
</protein>
<keyword evidence="1" id="KW-1133">Transmembrane helix</keyword>
<proteinExistence type="predicted"/>
<keyword evidence="1" id="KW-0472">Membrane</keyword>
<reference evidence="2 3" key="1">
    <citation type="submission" date="2018-11" db="EMBL/GenBank/DDBJ databases">
        <title>Trebonia kvetii gen.nov., sp.nov., a novel acidophilic actinobacterium, and proposal of the new actinobacterial family Treboniaceae fam. nov.</title>
        <authorList>
            <person name="Rapoport D."/>
            <person name="Sagova-Mareckova M."/>
            <person name="Sedlacek I."/>
            <person name="Provaznik J."/>
            <person name="Kralova S."/>
            <person name="Pavlinic D."/>
            <person name="Benes V."/>
            <person name="Kopecky J."/>
        </authorList>
    </citation>
    <scope>NUCLEOTIDE SEQUENCE [LARGE SCALE GENOMIC DNA]</scope>
    <source>
        <strain evidence="2 3">15Tr583</strain>
    </source>
</reference>
<organism evidence="2 3">
    <name type="scientific">Trebonia kvetii</name>
    <dbReference type="NCBI Taxonomy" id="2480626"/>
    <lineage>
        <taxon>Bacteria</taxon>
        <taxon>Bacillati</taxon>
        <taxon>Actinomycetota</taxon>
        <taxon>Actinomycetes</taxon>
        <taxon>Streptosporangiales</taxon>
        <taxon>Treboniaceae</taxon>
        <taxon>Trebonia</taxon>
    </lineage>
</organism>
<dbReference type="EMBL" id="RPFW01000006">
    <property type="protein sequence ID" value="TVZ01906.1"/>
    <property type="molecule type" value="Genomic_DNA"/>
</dbReference>